<organism evidence="2">
    <name type="scientific">Spirodela intermedia</name>
    <name type="common">Intermediate duckweed</name>
    <dbReference type="NCBI Taxonomy" id="51605"/>
    <lineage>
        <taxon>Eukaryota</taxon>
        <taxon>Viridiplantae</taxon>
        <taxon>Streptophyta</taxon>
        <taxon>Embryophyta</taxon>
        <taxon>Tracheophyta</taxon>
        <taxon>Spermatophyta</taxon>
        <taxon>Magnoliopsida</taxon>
        <taxon>Liliopsida</taxon>
        <taxon>Araceae</taxon>
        <taxon>Lemnoideae</taxon>
        <taxon>Spirodela</taxon>
    </lineage>
</organism>
<sequence length="114" mass="12656">MKQKIVIKLQMMDLKTRSKAMKIAVGLPGVESAATEGEDKDQIIVIGDGVDSVALVKRLRKAMGMAILVSVAAVEDEDKDKDKDKEKDPKPEPLPCVYYVNEQGYYQEPNCIIM</sequence>
<evidence type="ECO:0000256" key="1">
    <source>
        <dbReference type="SAM" id="MobiDB-lite"/>
    </source>
</evidence>
<evidence type="ECO:0000313" key="3">
    <source>
        <dbReference type="Proteomes" id="UP001189122"/>
    </source>
</evidence>
<dbReference type="Gene3D" id="3.30.70.100">
    <property type="match status" value="1"/>
</dbReference>
<gene>
    <name evidence="2" type="ORF">SI7747_14017139</name>
</gene>
<protein>
    <submittedName>
        <fullName evidence="2">Uncharacterized protein</fullName>
    </submittedName>
</protein>
<accession>A0A7I8JKP5</accession>
<dbReference type="AlphaFoldDB" id="A0A7I8JKP5"/>
<feature type="region of interest" description="Disordered" evidence="1">
    <location>
        <begin position="75"/>
        <end position="95"/>
    </location>
</feature>
<feature type="compositionally biased region" description="Basic and acidic residues" evidence="1">
    <location>
        <begin position="80"/>
        <end position="91"/>
    </location>
</feature>
<proteinExistence type="predicted"/>
<dbReference type="Proteomes" id="UP001189122">
    <property type="component" value="Unassembled WGS sequence"/>
</dbReference>
<keyword evidence="3" id="KW-1185">Reference proteome</keyword>
<dbReference type="PANTHER" id="PTHR46371">
    <property type="entry name" value="OS04G0464100 PROTEIN"/>
    <property type="match status" value="1"/>
</dbReference>
<dbReference type="InterPro" id="IPR044296">
    <property type="entry name" value="HIPP46"/>
</dbReference>
<reference evidence="2 3" key="1">
    <citation type="submission" date="2019-12" db="EMBL/GenBank/DDBJ databases">
        <authorList>
            <person name="Scholz U."/>
            <person name="Mascher M."/>
            <person name="Fiebig A."/>
        </authorList>
    </citation>
    <scope>NUCLEOTIDE SEQUENCE</scope>
</reference>
<dbReference type="EMBL" id="LR743601">
    <property type="protein sequence ID" value="CAA2631491.1"/>
    <property type="molecule type" value="Genomic_DNA"/>
</dbReference>
<dbReference type="EMBL" id="CACRZD030000014">
    <property type="protein sequence ID" value="CAA6670734.1"/>
    <property type="molecule type" value="Genomic_DNA"/>
</dbReference>
<name>A0A7I8JKP5_SPIIN</name>
<evidence type="ECO:0000313" key="2">
    <source>
        <dbReference type="EMBL" id="CAA2631491.1"/>
    </source>
</evidence>